<evidence type="ECO:0000256" key="10">
    <source>
        <dbReference type="SAM" id="Phobius"/>
    </source>
</evidence>
<evidence type="ECO:0000256" key="5">
    <source>
        <dbReference type="ARBA" id="ARBA00022801"/>
    </source>
</evidence>
<evidence type="ECO:0000256" key="7">
    <source>
        <dbReference type="ARBA" id="ARBA00023316"/>
    </source>
</evidence>
<evidence type="ECO:0000256" key="1">
    <source>
        <dbReference type="ARBA" id="ARBA00004191"/>
    </source>
</evidence>
<organism evidence="11 12">
    <name type="scientific">Artemisia annua</name>
    <name type="common">Sweet wormwood</name>
    <dbReference type="NCBI Taxonomy" id="35608"/>
    <lineage>
        <taxon>Eukaryota</taxon>
        <taxon>Viridiplantae</taxon>
        <taxon>Streptophyta</taxon>
        <taxon>Embryophyta</taxon>
        <taxon>Tracheophyta</taxon>
        <taxon>Spermatophyta</taxon>
        <taxon>Magnoliopsida</taxon>
        <taxon>eudicotyledons</taxon>
        <taxon>Gunneridae</taxon>
        <taxon>Pentapetalae</taxon>
        <taxon>asterids</taxon>
        <taxon>campanulids</taxon>
        <taxon>Asterales</taxon>
        <taxon>Asteraceae</taxon>
        <taxon>Asteroideae</taxon>
        <taxon>Anthemideae</taxon>
        <taxon>Artemisiinae</taxon>
        <taxon>Artemisia</taxon>
    </lineage>
</organism>
<reference evidence="11 12" key="1">
    <citation type="journal article" date="2018" name="Mol. Plant">
        <title>The genome of Artemisia annua provides insight into the evolution of Asteraceae family and artemisinin biosynthesis.</title>
        <authorList>
            <person name="Shen Q."/>
            <person name="Zhang L."/>
            <person name="Liao Z."/>
            <person name="Wang S."/>
            <person name="Yan T."/>
            <person name="Shi P."/>
            <person name="Liu M."/>
            <person name="Fu X."/>
            <person name="Pan Q."/>
            <person name="Wang Y."/>
            <person name="Lv Z."/>
            <person name="Lu X."/>
            <person name="Zhang F."/>
            <person name="Jiang W."/>
            <person name="Ma Y."/>
            <person name="Chen M."/>
            <person name="Hao X."/>
            <person name="Li L."/>
            <person name="Tang Y."/>
            <person name="Lv G."/>
            <person name="Zhou Y."/>
            <person name="Sun X."/>
            <person name="Brodelius P.E."/>
            <person name="Rose J.K.C."/>
            <person name="Tang K."/>
        </authorList>
    </citation>
    <scope>NUCLEOTIDE SEQUENCE [LARGE SCALE GENOMIC DNA]</scope>
    <source>
        <strain evidence="12">cv. Huhao1</strain>
        <tissue evidence="11">Leaf</tissue>
    </source>
</reference>
<keyword evidence="7" id="KW-0961">Cell wall biogenesis/degradation</keyword>
<gene>
    <name evidence="11" type="ORF">CTI12_AA309080</name>
</gene>
<evidence type="ECO:0000313" key="12">
    <source>
        <dbReference type="Proteomes" id="UP000245207"/>
    </source>
</evidence>
<evidence type="ECO:0000256" key="3">
    <source>
        <dbReference type="ARBA" id="ARBA00022512"/>
    </source>
</evidence>
<name>A0A2U1N444_ARTAN</name>
<sequence>MSTSNFPVKNWFLVIAMKRVMAIHTRILITCILMMIGLVVVPKVQNLFTSEETDVMDFGAKGDGITDDSLAVNKAWSRACGSTAGRLKFGPGNFVVGPITFSGPCKAKTVVVNVIGDVTAFAKKNWHNNTDTWMKFQNIDNLVITGSGHFKGQGATGWWDSCKQALGFHACNGLQLLGVTSIDSPRNHISVNACDGTVISNINIIAPKDSPNTDGIDISATNGLQLNGGNIGTGDDCVAINGESFNINITNLNCGPGHGISVGSLGRNGARDVVGYITVDGCTFTDTQNGVRIKTVPGGSGSASNITFSNITMRNVENPIILTQFYCPHQNPKKCKDILPVVKINGVWFNDIHGTSSKQNAINIACSANSGSCKGITLQNINIQASNSSVSVGSTCQNANPLVIPPVSPSVVCTPPSLIEMALDYNYDEKSQDGIAIA</sequence>
<dbReference type="InterPro" id="IPR012334">
    <property type="entry name" value="Pectin_lyas_fold"/>
</dbReference>
<dbReference type="EMBL" id="PKPP01003669">
    <property type="protein sequence ID" value="PWA68275.1"/>
    <property type="molecule type" value="Genomic_DNA"/>
</dbReference>
<keyword evidence="12" id="KW-1185">Reference proteome</keyword>
<proteinExistence type="inferred from homology"/>
<keyword evidence="3" id="KW-0134">Cell wall</keyword>
<dbReference type="InterPro" id="IPR006626">
    <property type="entry name" value="PbH1"/>
</dbReference>
<dbReference type="OrthoDB" id="187139at2759"/>
<dbReference type="Pfam" id="PF00295">
    <property type="entry name" value="Glyco_hydro_28"/>
    <property type="match status" value="1"/>
</dbReference>
<dbReference type="Gene3D" id="2.160.20.10">
    <property type="entry name" value="Single-stranded right-handed beta-helix, Pectin lyase-like"/>
    <property type="match status" value="1"/>
</dbReference>
<evidence type="ECO:0000256" key="2">
    <source>
        <dbReference type="ARBA" id="ARBA00008834"/>
    </source>
</evidence>
<dbReference type="InterPro" id="IPR000743">
    <property type="entry name" value="Glyco_hydro_28"/>
</dbReference>
<keyword evidence="10" id="KW-0472">Membrane</keyword>
<dbReference type="GO" id="GO:0005975">
    <property type="term" value="P:carbohydrate metabolic process"/>
    <property type="evidence" value="ECO:0007669"/>
    <property type="project" value="InterPro"/>
</dbReference>
<evidence type="ECO:0000256" key="4">
    <source>
        <dbReference type="ARBA" id="ARBA00022525"/>
    </source>
</evidence>
<dbReference type="GO" id="GO:0071555">
    <property type="term" value="P:cell wall organization"/>
    <property type="evidence" value="ECO:0007669"/>
    <property type="project" value="UniProtKB-KW"/>
</dbReference>
<dbReference type="STRING" id="35608.A0A2U1N444"/>
<evidence type="ECO:0000256" key="8">
    <source>
        <dbReference type="PROSITE-ProRule" id="PRU10052"/>
    </source>
</evidence>
<accession>A0A2U1N444</accession>
<comment type="subcellular location">
    <subcellularLocation>
        <location evidence="1">Secreted</location>
        <location evidence="1">Cell wall</location>
    </subcellularLocation>
</comment>
<comment type="caution">
    <text evidence="11">The sequence shown here is derived from an EMBL/GenBank/DDBJ whole genome shotgun (WGS) entry which is preliminary data.</text>
</comment>
<feature type="active site" evidence="8">
    <location>
        <position position="258"/>
    </location>
</feature>
<keyword evidence="6 9" id="KW-0326">Glycosidase</keyword>
<evidence type="ECO:0000256" key="6">
    <source>
        <dbReference type="ARBA" id="ARBA00023295"/>
    </source>
</evidence>
<keyword evidence="4" id="KW-0964">Secreted</keyword>
<dbReference type="SMART" id="SM00710">
    <property type="entry name" value="PbH1"/>
    <property type="match status" value="5"/>
</dbReference>
<dbReference type="InterPro" id="IPR011050">
    <property type="entry name" value="Pectin_lyase_fold/virulence"/>
</dbReference>
<feature type="transmembrane region" description="Helical" evidence="10">
    <location>
        <begin position="21"/>
        <end position="41"/>
    </location>
</feature>
<keyword evidence="10" id="KW-0812">Transmembrane</keyword>
<evidence type="ECO:0000256" key="9">
    <source>
        <dbReference type="RuleBase" id="RU361169"/>
    </source>
</evidence>
<protein>
    <submittedName>
        <fullName evidence="11">Glycoside hydrolase, family 28</fullName>
    </submittedName>
</protein>
<comment type="similarity">
    <text evidence="2 9">Belongs to the glycosyl hydrolase 28 family.</text>
</comment>
<dbReference type="PROSITE" id="PS00502">
    <property type="entry name" value="POLYGALACTURONASE"/>
    <property type="match status" value="1"/>
</dbReference>
<dbReference type="GO" id="GO:0004650">
    <property type="term" value="F:polygalacturonase activity"/>
    <property type="evidence" value="ECO:0007669"/>
    <property type="project" value="InterPro"/>
</dbReference>
<dbReference type="PANTHER" id="PTHR31375">
    <property type="match status" value="1"/>
</dbReference>
<dbReference type="Proteomes" id="UP000245207">
    <property type="component" value="Unassembled WGS sequence"/>
</dbReference>
<keyword evidence="10" id="KW-1133">Transmembrane helix</keyword>
<evidence type="ECO:0000313" key="11">
    <source>
        <dbReference type="EMBL" id="PWA68275.1"/>
    </source>
</evidence>
<keyword evidence="5 9" id="KW-0378">Hydrolase</keyword>
<dbReference type="AlphaFoldDB" id="A0A2U1N444"/>
<dbReference type="SUPFAM" id="SSF51126">
    <property type="entry name" value="Pectin lyase-like"/>
    <property type="match status" value="1"/>
</dbReference>